<reference evidence="7" key="1">
    <citation type="submission" date="2017-11" db="EMBL/GenBank/DDBJ databases">
        <title>Complete Genome Sequence from Moraxella oslensis YHS isolated from human skin.</title>
        <authorList>
            <person name="Lee K."/>
            <person name="Lim J.Y."/>
            <person name="Hwang I."/>
        </authorList>
    </citation>
    <scope>NUCLEOTIDE SEQUENCE</scope>
    <source>
        <strain evidence="7">YHS</strain>
    </source>
</reference>
<proteinExistence type="predicted"/>
<dbReference type="AlphaFoldDB" id="A0AAD0AE28"/>
<feature type="transmembrane region" description="Helical" evidence="6">
    <location>
        <begin position="157"/>
        <end position="177"/>
    </location>
</feature>
<dbReference type="PANTHER" id="PTHR30250">
    <property type="entry name" value="PST FAMILY PREDICTED COLANIC ACID TRANSPORTER"/>
    <property type="match status" value="1"/>
</dbReference>
<evidence type="ECO:0000256" key="1">
    <source>
        <dbReference type="ARBA" id="ARBA00004651"/>
    </source>
</evidence>
<feature type="transmembrane region" description="Helical" evidence="6">
    <location>
        <begin position="374"/>
        <end position="393"/>
    </location>
</feature>
<comment type="subcellular location">
    <subcellularLocation>
        <location evidence="1">Cell membrane</location>
        <topology evidence="1">Multi-pass membrane protein</topology>
    </subcellularLocation>
</comment>
<dbReference type="InterPro" id="IPR050833">
    <property type="entry name" value="Poly_Biosynth_Transport"/>
</dbReference>
<feature type="transmembrane region" description="Helical" evidence="6">
    <location>
        <begin position="44"/>
        <end position="68"/>
    </location>
</feature>
<dbReference type="PANTHER" id="PTHR30250:SF26">
    <property type="entry name" value="PSMA PROTEIN"/>
    <property type="match status" value="1"/>
</dbReference>
<evidence type="ECO:0000256" key="5">
    <source>
        <dbReference type="ARBA" id="ARBA00023136"/>
    </source>
</evidence>
<name>A0AAD0AE28_FAUOS</name>
<dbReference type="GO" id="GO:0042910">
    <property type="term" value="F:xenobiotic transmembrane transporter activity"/>
    <property type="evidence" value="ECO:0007669"/>
    <property type="project" value="InterPro"/>
</dbReference>
<feature type="transmembrane region" description="Helical" evidence="6">
    <location>
        <begin position="464"/>
        <end position="485"/>
    </location>
</feature>
<evidence type="ECO:0000256" key="6">
    <source>
        <dbReference type="SAM" id="Phobius"/>
    </source>
</evidence>
<dbReference type="Pfam" id="PF01554">
    <property type="entry name" value="MatE"/>
    <property type="match status" value="1"/>
</dbReference>
<feature type="transmembrane region" description="Helical" evidence="6">
    <location>
        <begin position="344"/>
        <end position="362"/>
    </location>
</feature>
<feature type="transmembrane region" description="Helical" evidence="6">
    <location>
        <begin position="88"/>
        <end position="110"/>
    </location>
</feature>
<feature type="transmembrane region" description="Helical" evidence="6">
    <location>
        <begin position="399"/>
        <end position="421"/>
    </location>
</feature>
<evidence type="ECO:0000256" key="2">
    <source>
        <dbReference type="ARBA" id="ARBA00022475"/>
    </source>
</evidence>
<organism evidence="7">
    <name type="scientific">Faucicola osloensis</name>
    <name type="common">Moraxella osloensis</name>
    <dbReference type="NCBI Taxonomy" id="34062"/>
    <lineage>
        <taxon>Bacteria</taxon>
        <taxon>Pseudomonadati</taxon>
        <taxon>Pseudomonadota</taxon>
        <taxon>Gammaproteobacteria</taxon>
        <taxon>Moraxellales</taxon>
        <taxon>Moraxellaceae</taxon>
        <taxon>Faucicola</taxon>
    </lineage>
</organism>
<dbReference type="InterPro" id="IPR002528">
    <property type="entry name" value="MATE_fam"/>
</dbReference>
<keyword evidence="4 6" id="KW-1133">Transmembrane helix</keyword>
<feature type="transmembrane region" description="Helical" evidence="6">
    <location>
        <begin position="130"/>
        <end position="150"/>
    </location>
</feature>
<evidence type="ECO:0000256" key="4">
    <source>
        <dbReference type="ARBA" id="ARBA00022989"/>
    </source>
</evidence>
<feature type="transmembrane region" description="Helical" evidence="6">
    <location>
        <begin position="12"/>
        <end position="32"/>
    </location>
</feature>
<sequence>MSNKKILSNTIALYFRLLITLFVSLFTTRIVLKNLGVEDYGLYGTVGSLIALIAFLQNALTGATNRFFNIEMISRDLPNIRKLFHTSFAIHLGIAITICLFLEILGKFLLKYYIHIPNEKFAIANDVFNLSVVSLFIIIVTIPFEALLIAKENFKAYAFISIFESLTKLVIAYLLILTSENRLIYYASALLVSTVLSRLIYISITKNLYKEVSLTAGIDKNFLKQISSFIGWDLYGNFAVILRDHGTTLIMNNFFGLLMVASMQIGNQIMAAVGSFANNISLAIKPQMMQSYAVNDSYRMNKLINYSSSFSYYLLLILCVPVIVNIDYILKLWLSTPPKYAKVITIFILCNFMITVIFNPLISLIHATGNIKSISLITGSIILLTLPIIYLTFKAGYPYYWAYIILIMVNILVSLANLLIAAKQVNTFNIYNFLSAVVLKLVTVTLVVGSVLYPFIYVFKANNFLEFVLLSFGQVIIILSFIYILGITKSEKKILINYFNSRLPKK</sequence>
<evidence type="ECO:0008006" key="8">
    <source>
        <dbReference type="Google" id="ProtNLM"/>
    </source>
</evidence>
<evidence type="ECO:0000256" key="3">
    <source>
        <dbReference type="ARBA" id="ARBA00022692"/>
    </source>
</evidence>
<keyword evidence="2" id="KW-1003">Cell membrane</keyword>
<gene>
    <name evidence="7" type="ORF">YHS_06235</name>
</gene>
<evidence type="ECO:0000313" key="7">
    <source>
        <dbReference type="EMBL" id="ATQ83460.1"/>
    </source>
</evidence>
<feature type="transmembrane region" description="Helical" evidence="6">
    <location>
        <begin position="303"/>
        <end position="324"/>
    </location>
</feature>
<feature type="transmembrane region" description="Helical" evidence="6">
    <location>
        <begin position="183"/>
        <end position="201"/>
    </location>
</feature>
<keyword evidence="3 6" id="KW-0812">Transmembrane</keyword>
<dbReference type="GO" id="GO:0015297">
    <property type="term" value="F:antiporter activity"/>
    <property type="evidence" value="ECO:0007669"/>
    <property type="project" value="InterPro"/>
</dbReference>
<dbReference type="GO" id="GO:0005886">
    <property type="term" value="C:plasma membrane"/>
    <property type="evidence" value="ECO:0007669"/>
    <property type="project" value="UniProtKB-SubCell"/>
</dbReference>
<feature type="transmembrane region" description="Helical" evidence="6">
    <location>
        <begin position="433"/>
        <end position="458"/>
    </location>
</feature>
<dbReference type="EMBL" id="CP024176">
    <property type="protein sequence ID" value="ATQ83460.1"/>
    <property type="molecule type" value="Genomic_DNA"/>
</dbReference>
<accession>A0AAD0AE28</accession>
<protein>
    <recommendedName>
        <fullName evidence="8">Polysaccharide biosynthesis protein</fullName>
    </recommendedName>
</protein>
<keyword evidence="5 6" id="KW-0472">Membrane</keyword>